<gene>
    <name evidence="3" type="ORF">E5983_05720</name>
</gene>
<dbReference type="AlphaFoldDB" id="A0A7X3KC25"/>
<sequence length="489" mass="53404">MAKSEPNATVRFEGVDAFIGSPHDFGPSLDGISGTIAKLPLTTEATLFKGVGSGTPAGSGDGYGVILEKNKPIRVLYSNLANTSYNGKKITRLDYTYELLSTFAEDGKATAFIYTDPTKTIYVGTHGNNKGQVDFAIRQTMTYYFEDGSPVIFDKDKTALLSFASRNNSFEFGEQEFVQLESNLTFIPITGSSVSGENSYVAARGSNNSKADGSKFDHSEWDQDGHENEYYGAGVALVTGGEISFTFGIRYNPQDIQKASKPSALRDRSRQWFTVNADIKASGLINTEKPGNPPVAPDKPSILSKNLETPSKPVKPTEPTYSVSNKPTAPKKPQLKETPPLPPLTVKAVKPTPPKAPVIFLRQILYKNPTTSITINRPTRPTIPTKPSNQIIPKPVNPVAKTRPSKTNTVPSRTYPTPARQYSLGQKISYTPIYSPSTQIYYPSYTPSWTPARPTSPSPSSPTSPKITHLGILVNLRNQTNLKILKIQY</sequence>
<dbReference type="RefSeq" id="WP_160332941.1">
    <property type="nucleotide sequence ID" value="NZ_WSRS01000045.1"/>
</dbReference>
<feature type="compositionally biased region" description="Low complexity" evidence="1">
    <location>
        <begin position="372"/>
        <end position="388"/>
    </location>
</feature>
<dbReference type="Gene3D" id="2.60.530.10">
    <property type="entry name" value="Major cell-surface adhesin PAc"/>
    <property type="match status" value="1"/>
</dbReference>
<evidence type="ECO:0000259" key="2">
    <source>
        <dbReference type="Pfam" id="PF08363"/>
    </source>
</evidence>
<organism evidence="3 4">
    <name type="scientific">Streptococcus danieliae</name>
    <dbReference type="NCBI Taxonomy" id="747656"/>
    <lineage>
        <taxon>Bacteria</taxon>
        <taxon>Bacillati</taxon>
        <taxon>Bacillota</taxon>
        <taxon>Bacilli</taxon>
        <taxon>Lactobacillales</taxon>
        <taxon>Streptococcaceae</taxon>
        <taxon>Streptococcus</taxon>
    </lineage>
</organism>
<dbReference type="Pfam" id="PF08363">
    <property type="entry name" value="GbpC"/>
    <property type="match status" value="1"/>
</dbReference>
<feature type="region of interest" description="Disordered" evidence="1">
    <location>
        <begin position="372"/>
        <end position="418"/>
    </location>
</feature>
<evidence type="ECO:0000313" key="4">
    <source>
        <dbReference type="Proteomes" id="UP000461595"/>
    </source>
</evidence>
<feature type="domain" description="Glucan-binding protein C/Surface antigen I/II V-domain" evidence="2">
    <location>
        <begin position="59"/>
        <end position="276"/>
    </location>
</feature>
<protein>
    <recommendedName>
        <fullName evidence="2">Glucan-binding protein C/Surface antigen I/II V-domain domain-containing protein</fullName>
    </recommendedName>
</protein>
<dbReference type="SUPFAM" id="SSF74914">
    <property type="entry name" value="V-region of surface antigen I/II (SA I/II, PAC)"/>
    <property type="match status" value="1"/>
</dbReference>
<dbReference type="InterPro" id="IPR013574">
    <property type="entry name" value="Glucan-bd_C/Surface_Ag-I/II_V"/>
</dbReference>
<comment type="caution">
    <text evidence="3">The sequence shown here is derived from an EMBL/GenBank/DDBJ whole genome shotgun (WGS) entry which is preliminary data.</text>
</comment>
<dbReference type="EMBL" id="WSRS01000045">
    <property type="protein sequence ID" value="MVX59140.1"/>
    <property type="molecule type" value="Genomic_DNA"/>
</dbReference>
<feature type="compositionally biased region" description="Polar residues" evidence="1">
    <location>
        <begin position="405"/>
        <end position="415"/>
    </location>
</feature>
<evidence type="ECO:0000256" key="1">
    <source>
        <dbReference type="SAM" id="MobiDB-lite"/>
    </source>
</evidence>
<dbReference type="InterPro" id="IPR036234">
    <property type="entry name" value="SA_I/II_PAC_V_sf"/>
</dbReference>
<evidence type="ECO:0000313" key="3">
    <source>
        <dbReference type="EMBL" id="MVX59140.1"/>
    </source>
</evidence>
<accession>A0A7X3KC25</accession>
<dbReference type="Proteomes" id="UP000461595">
    <property type="component" value="Unassembled WGS sequence"/>
</dbReference>
<name>A0A7X3KC25_9STRE</name>
<proteinExistence type="predicted"/>
<reference evidence="3 4" key="1">
    <citation type="submission" date="2019-12" db="EMBL/GenBank/DDBJ databases">
        <title>Microbes associate with the intestines of laboratory mice.</title>
        <authorList>
            <person name="Navarre W."/>
            <person name="Wong E."/>
        </authorList>
    </citation>
    <scope>NUCLEOTIDE SEQUENCE [LARGE SCALE GENOMIC DNA]</scope>
    <source>
        <strain evidence="3 4">NM51_B2-22</strain>
    </source>
</reference>
<dbReference type="OrthoDB" id="2143924at2"/>
<feature type="region of interest" description="Disordered" evidence="1">
    <location>
        <begin position="284"/>
        <end position="349"/>
    </location>
</feature>